<dbReference type="Proteomes" id="UP000770015">
    <property type="component" value="Unassembled WGS sequence"/>
</dbReference>
<reference evidence="3" key="1">
    <citation type="journal article" date="2021" name="Nat. Commun.">
        <title>Genetic determinants of endophytism in the Arabidopsis root mycobiome.</title>
        <authorList>
            <person name="Mesny F."/>
            <person name="Miyauchi S."/>
            <person name="Thiergart T."/>
            <person name="Pickel B."/>
            <person name="Atanasova L."/>
            <person name="Karlsson M."/>
            <person name="Huettel B."/>
            <person name="Barry K.W."/>
            <person name="Haridas S."/>
            <person name="Chen C."/>
            <person name="Bauer D."/>
            <person name="Andreopoulos W."/>
            <person name="Pangilinan J."/>
            <person name="LaButti K."/>
            <person name="Riley R."/>
            <person name="Lipzen A."/>
            <person name="Clum A."/>
            <person name="Drula E."/>
            <person name="Henrissat B."/>
            <person name="Kohler A."/>
            <person name="Grigoriev I.V."/>
            <person name="Martin F.M."/>
            <person name="Hacquard S."/>
        </authorList>
    </citation>
    <scope>NUCLEOTIDE SEQUENCE</scope>
    <source>
        <strain evidence="3">MPI-SDFR-AT-0117</strain>
    </source>
</reference>
<feature type="compositionally biased region" description="Basic residues" evidence="1">
    <location>
        <begin position="291"/>
        <end position="300"/>
    </location>
</feature>
<dbReference type="InterPro" id="IPR000210">
    <property type="entry name" value="BTB/POZ_dom"/>
</dbReference>
<feature type="compositionally biased region" description="Low complexity" evidence="1">
    <location>
        <begin position="167"/>
        <end position="182"/>
    </location>
</feature>
<dbReference type="PANTHER" id="PTHR47843:SF6">
    <property type="entry name" value="BTB DOMAIN-CONTAINING PROTEIN"/>
    <property type="match status" value="1"/>
</dbReference>
<feature type="region of interest" description="Disordered" evidence="1">
    <location>
        <begin position="1"/>
        <end position="30"/>
    </location>
</feature>
<name>A0A9P8VIZ3_9PEZI</name>
<gene>
    <name evidence="3" type="ORF">F5X68DRAFT_66600</name>
</gene>
<dbReference type="Pfam" id="PF00651">
    <property type="entry name" value="BTB"/>
    <property type="match status" value="1"/>
</dbReference>
<protein>
    <recommendedName>
        <fullName evidence="2">BTB domain-containing protein</fullName>
    </recommendedName>
</protein>
<evidence type="ECO:0000313" key="3">
    <source>
        <dbReference type="EMBL" id="KAH6691621.1"/>
    </source>
</evidence>
<keyword evidence="4" id="KW-1185">Reference proteome</keyword>
<organism evidence="3 4">
    <name type="scientific">Plectosphaerella plurivora</name>
    <dbReference type="NCBI Taxonomy" id="936078"/>
    <lineage>
        <taxon>Eukaryota</taxon>
        <taxon>Fungi</taxon>
        <taxon>Dikarya</taxon>
        <taxon>Ascomycota</taxon>
        <taxon>Pezizomycotina</taxon>
        <taxon>Sordariomycetes</taxon>
        <taxon>Hypocreomycetidae</taxon>
        <taxon>Glomerellales</taxon>
        <taxon>Plectosphaerellaceae</taxon>
        <taxon>Plectosphaerella</taxon>
    </lineage>
</organism>
<evidence type="ECO:0000313" key="4">
    <source>
        <dbReference type="Proteomes" id="UP000770015"/>
    </source>
</evidence>
<dbReference type="AlphaFoldDB" id="A0A9P8VIZ3"/>
<dbReference type="EMBL" id="JAGSXJ010000005">
    <property type="protein sequence ID" value="KAH6691621.1"/>
    <property type="molecule type" value="Genomic_DNA"/>
</dbReference>
<dbReference type="PROSITE" id="PS50097">
    <property type="entry name" value="BTB"/>
    <property type="match status" value="1"/>
</dbReference>
<dbReference type="InterPro" id="IPR011333">
    <property type="entry name" value="SKP1/BTB/POZ_sf"/>
</dbReference>
<feature type="compositionally biased region" description="Basic residues" evidence="1">
    <location>
        <begin position="183"/>
        <end position="193"/>
    </location>
</feature>
<dbReference type="CDD" id="cd18186">
    <property type="entry name" value="BTB_POZ_ZBTB_KLHL-like"/>
    <property type="match status" value="1"/>
</dbReference>
<dbReference type="PANTHER" id="PTHR47843">
    <property type="entry name" value="BTB DOMAIN-CONTAINING PROTEIN-RELATED"/>
    <property type="match status" value="1"/>
</dbReference>
<evidence type="ECO:0000256" key="1">
    <source>
        <dbReference type="SAM" id="MobiDB-lite"/>
    </source>
</evidence>
<evidence type="ECO:0000259" key="2">
    <source>
        <dbReference type="PROSITE" id="PS50097"/>
    </source>
</evidence>
<feature type="compositionally biased region" description="Basic and acidic residues" evidence="1">
    <location>
        <begin position="152"/>
        <end position="166"/>
    </location>
</feature>
<accession>A0A9P8VIZ3</accession>
<feature type="region of interest" description="Disordered" evidence="1">
    <location>
        <begin position="152"/>
        <end position="212"/>
    </location>
</feature>
<dbReference type="OrthoDB" id="6359816at2759"/>
<sequence length="477" mass="53097">MSRTVGNGEGSSGSSRQNRSTLSEAMRAPSTVTPDVVVIDTAYDKKKRKDIPNPREDLWLSSADGRYSTPVVPLRVGQGSSQQVFYVHLDVLVRCDYFQKAFCGPFKEAQALSMDLPEEDPSIFHFVVAFLYQGTFVPIRSVASVLQTETENGKGRDINGHHHSETDWSSSDESAGSETSLARSRRLSQRRARRAWERAQQKRPGSHRPGCRCPRCMTPQGGAPCWNCGIAPIRPRPMPPPYWNYPPPPAAFPAPVGYPGAPPGDRHRRHRRDRQRGPLPPGVDPRNNRPGAHRHHHHHLPPSMSSPEDEGPPRGRIHGEDMRTWLQTYTLSLEVYICACKFLMDDFKTVIRSHVVDMLETAGPDAAVPEVLRLCGDLWIGVPESDELLKMVFARIGFLQPLLWQRAHEETSSFLIGNPEVATLILREAAVRREADLGNQSSLPSMESLPTMPGMGPPPLMPGMVPGPNYGRPYVLD</sequence>
<proteinExistence type="predicted"/>
<feature type="domain" description="BTB" evidence="2">
    <location>
        <begin position="70"/>
        <end position="134"/>
    </location>
</feature>
<dbReference type="SUPFAM" id="SSF54695">
    <property type="entry name" value="POZ domain"/>
    <property type="match status" value="1"/>
</dbReference>
<dbReference type="Gene3D" id="3.30.710.10">
    <property type="entry name" value="Potassium Channel Kv1.1, Chain A"/>
    <property type="match status" value="1"/>
</dbReference>
<feature type="compositionally biased region" description="Polar residues" evidence="1">
    <location>
        <begin position="12"/>
        <end position="23"/>
    </location>
</feature>
<comment type="caution">
    <text evidence="3">The sequence shown here is derived from an EMBL/GenBank/DDBJ whole genome shotgun (WGS) entry which is preliminary data.</text>
</comment>
<feature type="region of interest" description="Disordered" evidence="1">
    <location>
        <begin position="254"/>
        <end position="318"/>
    </location>
</feature>